<reference evidence="2 3" key="1">
    <citation type="journal article" date="2016" name="Nat. Commun.">
        <title>Thousands of microbial genomes shed light on interconnected biogeochemical processes in an aquifer system.</title>
        <authorList>
            <person name="Anantharaman K."/>
            <person name="Brown C.T."/>
            <person name="Hug L.A."/>
            <person name="Sharon I."/>
            <person name="Castelle C.J."/>
            <person name="Probst A.J."/>
            <person name="Thomas B.C."/>
            <person name="Singh A."/>
            <person name="Wilkins M.J."/>
            <person name="Karaoz U."/>
            <person name="Brodie E.L."/>
            <person name="Williams K.H."/>
            <person name="Hubbard S.S."/>
            <person name="Banfield J.F."/>
        </authorList>
    </citation>
    <scope>NUCLEOTIDE SEQUENCE [LARGE SCALE GENOMIC DNA]</scope>
</reference>
<accession>A0A1G2C4Z1</accession>
<organism evidence="2 3">
    <name type="scientific">Candidatus Liptonbacteria bacterium GWB1_49_6</name>
    <dbReference type="NCBI Taxonomy" id="1798644"/>
    <lineage>
        <taxon>Bacteria</taxon>
        <taxon>Candidatus Liptoniibacteriota</taxon>
    </lineage>
</organism>
<evidence type="ECO:0000256" key="1">
    <source>
        <dbReference type="SAM" id="Phobius"/>
    </source>
</evidence>
<dbReference type="EMBL" id="MHKU01000030">
    <property type="protein sequence ID" value="OGY96483.1"/>
    <property type="molecule type" value="Genomic_DNA"/>
</dbReference>
<proteinExistence type="predicted"/>
<protein>
    <submittedName>
        <fullName evidence="2">Uncharacterized protein</fullName>
    </submittedName>
</protein>
<keyword evidence="1" id="KW-0812">Transmembrane</keyword>
<sequence>MKSKLLLLIPALPVLVALIVLAGTLIMLIMFLAWPFQKLWALKSKNHIDTAQGCNDQQGLTCVEPEIDFVNNGSPRGSIYTSSTSFMGIIAQNSEPPAVIEHFKPTDIS</sequence>
<evidence type="ECO:0000313" key="3">
    <source>
        <dbReference type="Proteomes" id="UP000176648"/>
    </source>
</evidence>
<dbReference type="Proteomes" id="UP000176648">
    <property type="component" value="Unassembled WGS sequence"/>
</dbReference>
<evidence type="ECO:0000313" key="2">
    <source>
        <dbReference type="EMBL" id="OGY96483.1"/>
    </source>
</evidence>
<name>A0A1G2C4Z1_9BACT</name>
<feature type="transmembrane region" description="Helical" evidence="1">
    <location>
        <begin position="12"/>
        <end position="36"/>
    </location>
</feature>
<gene>
    <name evidence="2" type="ORF">A2122_02185</name>
</gene>
<keyword evidence="1" id="KW-1133">Transmembrane helix</keyword>
<comment type="caution">
    <text evidence="2">The sequence shown here is derived from an EMBL/GenBank/DDBJ whole genome shotgun (WGS) entry which is preliminary data.</text>
</comment>
<keyword evidence="1" id="KW-0472">Membrane</keyword>
<dbReference type="AlphaFoldDB" id="A0A1G2C4Z1"/>